<dbReference type="EMBL" id="CP031385">
    <property type="protein sequence ID" value="QPG93459.1"/>
    <property type="molecule type" value="Genomic_DNA"/>
</dbReference>
<keyword evidence="1" id="KW-0732">Signal</keyword>
<dbReference type="Proteomes" id="UP000594364">
    <property type="component" value="Chromosome 1"/>
</dbReference>
<organism evidence="2 3">
    <name type="scientific">Epichloe festucae (strain Fl1)</name>
    <dbReference type="NCBI Taxonomy" id="877507"/>
    <lineage>
        <taxon>Eukaryota</taxon>
        <taxon>Fungi</taxon>
        <taxon>Dikarya</taxon>
        <taxon>Ascomycota</taxon>
        <taxon>Pezizomycotina</taxon>
        <taxon>Sordariomycetes</taxon>
        <taxon>Hypocreomycetidae</taxon>
        <taxon>Hypocreales</taxon>
        <taxon>Clavicipitaceae</taxon>
        <taxon>Epichloe</taxon>
    </lineage>
</organism>
<evidence type="ECO:0000313" key="2">
    <source>
        <dbReference type="EMBL" id="QPG93459.1"/>
    </source>
</evidence>
<sequence>MRFILWVSAIASVAFAAPAKRVDECCDSFITPRNPLDNDPYYKPGGCTCYSGYY</sequence>
<accession>A0A7S9KJL6</accession>
<dbReference type="AlphaFoldDB" id="A0A7S9KJL6"/>
<feature type="signal peptide" evidence="1">
    <location>
        <begin position="1"/>
        <end position="16"/>
    </location>
</feature>
<proteinExistence type="predicted"/>
<gene>
    <name evidence="2" type="ORF">C2857_000028</name>
</gene>
<feature type="chain" id="PRO_5034511641" evidence="1">
    <location>
        <begin position="17"/>
        <end position="54"/>
    </location>
</feature>
<evidence type="ECO:0000313" key="3">
    <source>
        <dbReference type="Proteomes" id="UP000594364"/>
    </source>
</evidence>
<keyword evidence="3" id="KW-1185">Reference proteome</keyword>
<protein>
    <submittedName>
        <fullName evidence="2">Uncharacterized protein</fullName>
    </submittedName>
</protein>
<name>A0A7S9KJL6_EPIFF</name>
<evidence type="ECO:0000256" key="1">
    <source>
        <dbReference type="SAM" id="SignalP"/>
    </source>
</evidence>
<reference evidence="2 3" key="1">
    <citation type="journal article" date="2018" name="PLoS Genet.">
        <title>Repeat elements organise 3D genome structure and mediate transcription in the filamentous fungus Epichloe festucae.</title>
        <authorList>
            <person name="Winter D.J."/>
            <person name="Ganley A.R.D."/>
            <person name="Young C.A."/>
            <person name="Liachko I."/>
            <person name="Schardl C.L."/>
            <person name="Dupont P.Y."/>
            <person name="Berry D."/>
            <person name="Ram A."/>
            <person name="Scott B."/>
            <person name="Cox M.P."/>
        </authorList>
    </citation>
    <scope>NUCLEOTIDE SEQUENCE [LARGE SCALE GENOMIC DNA]</scope>
    <source>
        <strain evidence="2 3">Fl1</strain>
    </source>
</reference>